<dbReference type="PANTHER" id="PTHR43283">
    <property type="entry name" value="BETA-LACTAMASE-RELATED"/>
    <property type="match status" value="1"/>
</dbReference>
<dbReference type="InterPro" id="IPR001466">
    <property type="entry name" value="Beta-lactam-related"/>
</dbReference>
<accession>A0A540X4M2</accession>
<gene>
    <name evidence="2" type="ORF">FJV41_09765</name>
</gene>
<dbReference type="AlphaFoldDB" id="A0A540X4M2"/>
<dbReference type="InterPro" id="IPR012338">
    <property type="entry name" value="Beta-lactam/transpept-like"/>
</dbReference>
<comment type="caution">
    <text evidence="2">The sequence shown here is derived from an EMBL/GenBank/DDBJ whole genome shotgun (WGS) entry which is preliminary data.</text>
</comment>
<dbReference type="EMBL" id="VIFM01000028">
    <property type="protein sequence ID" value="TQF16180.1"/>
    <property type="molecule type" value="Genomic_DNA"/>
</dbReference>
<sequence>MHSAIATFLVAAGLGVSPATSVKPEPRAVEASARPSAVVVSPESSALAASLDPVIDKALADQRIVGAVVIVAKDGEVIYRRAAGFEDREAKKPLREDAVFRLASMTKPLVSVAALALIDQGKLSLEDPVTKWLPTFRPRLPDGREPVITVRHLLTHTAGLTYGFNQPAQGAYQKAQVSDGLDNPPGLTLEENLRRLATAPLASEPGEKWAYSLATDVLGAVVASAGGAPLPQVVSRLVTQPLGLKDTGFRVSDVSRLATPYADGKPVPVRMGKTFDIPFGAGVVHYTPSRALDARAFPSGGAGMVGTASDYVKFLEALRKGGAPVLKQTTVEQLGSIHVGPESQPQGPGWGWGLASAVLIDPAPTHSPQSAGTWQWGGAYGHNWFVDPQRGLTVVALTNTALEGMSGGFPGAVRDAVYAADKAPAKKP</sequence>
<dbReference type="Proteomes" id="UP000315369">
    <property type="component" value="Unassembled WGS sequence"/>
</dbReference>
<evidence type="ECO:0000259" key="1">
    <source>
        <dbReference type="Pfam" id="PF00144"/>
    </source>
</evidence>
<dbReference type="Gene3D" id="3.40.710.10">
    <property type="entry name" value="DD-peptidase/beta-lactamase superfamily"/>
    <property type="match status" value="1"/>
</dbReference>
<dbReference type="OrthoDB" id="5705574at2"/>
<evidence type="ECO:0000313" key="3">
    <source>
        <dbReference type="Proteomes" id="UP000315369"/>
    </source>
</evidence>
<dbReference type="SUPFAM" id="SSF56601">
    <property type="entry name" value="beta-lactamase/transpeptidase-like"/>
    <property type="match status" value="1"/>
</dbReference>
<reference evidence="2 3" key="1">
    <citation type="submission" date="2019-06" db="EMBL/GenBank/DDBJ databases">
        <authorList>
            <person name="Livingstone P."/>
            <person name="Whitworth D."/>
        </authorList>
    </citation>
    <scope>NUCLEOTIDE SEQUENCE [LARGE SCALE GENOMIC DNA]</scope>
    <source>
        <strain evidence="2 3">AM401</strain>
    </source>
</reference>
<dbReference type="Pfam" id="PF00144">
    <property type="entry name" value="Beta-lactamase"/>
    <property type="match status" value="1"/>
</dbReference>
<keyword evidence="3" id="KW-1185">Reference proteome</keyword>
<dbReference type="PANTHER" id="PTHR43283:SF3">
    <property type="entry name" value="BETA-LACTAMASE FAMILY PROTEIN (AFU_ORTHOLOGUE AFUA_5G07500)"/>
    <property type="match status" value="1"/>
</dbReference>
<name>A0A540X4M2_9BACT</name>
<proteinExistence type="predicted"/>
<dbReference type="InterPro" id="IPR050789">
    <property type="entry name" value="Diverse_Enzym_Activities"/>
</dbReference>
<evidence type="ECO:0000313" key="2">
    <source>
        <dbReference type="EMBL" id="TQF16180.1"/>
    </source>
</evidence>
<organism evidence="2 3">
    <name type="scientific">Myxococcus llanfairpwllgwyngyllgogerychwyrndrobwllllantysiliogogogochensis</name>
    <dbReference type="NCBI Taxonomy" id="2590453"/>
    <lineage>
        <taxon>Bacteria</taxon>
        <taxon>Pseudomonadati</taxon>
        <taxon>Myxococcota</taxon>
        <taxon>Myxococcia</taxon>
        <taxon>Myxococcales</taxon>
        <taxon>Cystobacterineae</taxon>
        <taxon>Myxococcaceae</taxon>
        <taxon>Myxococcus</taxon>
    </lineage>
</organism>
<feature type="domain" description="Beta-lactamase-related" evidence="1">
    <location>
        <begin position="52"/>
        <end position="402"/>
    </location>
</feature>
<protein>
    <submittedName>
        <fullName evidence="2">Beta-lactamase family protein</fullName>
    </submittedName>
</protein>
<dbReference type="RefSeq" id="WP_141642163.1">
    <property type="nucleotide sequence ID" value="NZ_VIFM01000028.1"/>
</dbReference>